<evidence type="ECO:0000256" key="1">
    <source>
        <dbReference type="ARBA" id="ARBA00004459"/>
    </source>
</evidence>
<evidence type="ECO:0000256" key="2">
    <source>
        <dbReference type="ARBA" id="ARBA00022729"/>
    </source>
</evidence>
<dbReference type="RefSeq" id="WP_200347036.1">
    <property type="nucleotide sequence ID" value="NZ_NRSJ01000028.1"/>
</dbReference>
<keyword evidence="10" id="KW-1185">Reference proteome</keyword>
<feature type="region of interest" description="Disordered" evidence="7">
    <location>
        <begin position="27"/>
        <end position="76"/>
    </location>
</feature>
<keyword evidence="2 8" id="KW-0732">Signal</keyword>
<protein>
    <recommendedName>
        <fullName evidence="11">Lipoprotein</fullName>
    </recommendedName>
</protein>
<feature type="compositionally biased region" description="Pro residues" evidence="7">
    <location>
        <begin position="66"/>
        <end position="76"/>
    </location>
</feature>
<organism evidence="9 10">
    <name type="scientific">Halochromatium glycolicum</name>
    <dbReference type="NCBI Taxonomy" id="85075"/>
    <lineage>
        <taxon>Bacteria</taxon>
        <taxon>Pseudomonadati</taxon>
        <taxon>Pseudomonadota</taxon>
        <taxon>Gammaproteobacteria</taxon>
        <taxon>Chromatiales</taxon>
        <taxon>Chromatiaceae</taxon>
        <taxon>Halochromatium</taxon>
    </lineage>
</organism>
<feature type="signal peptide" evidence="8">
    <location>
        <begin position="1"/>
        <end position="19"/>
    </location>
</feature>
<evidence type="ECO:0000256" key="4">
    <source>
        <dbReference type="ARBA" id="ARBA00023139"/>
    </source>
</evidence>
<proteinExistence type="predicted"/>
<keyword evidence="5" id="KW-0998">Cell outer membrane</keyword>
<reference evidence="9" key="2">
    <citation type="journal article" date="2020" name="Microorganisms">
        <title>Osmotic Adaptation and Compatible Solute Biosynthesis of Phototrophic Bacteria as Revealed from Genome Analyses.</title>
        <authorList>
            <person name="Imhoff J.F."/>
            <person name="Rahn T."/>
            <person name="Kunzel S."/>
            <person name="Keller A."/>
            <person name="Neulinger S.C."/>
        </authorList>
    </citation>
    <scope>NUCLEOTIDE SEQUENCE</scope>
    <source>
        <strain evidence="9">DSM 11080</strain>
    </source>
</reference>
<keyword evidence="6" id="KW-0449">Lipoprotein</keyword>
<dbReference type="NCBIfam" id="NF047847">
    <property type="entry name" value="SS_mature_LptM"/>
    <property type="match status" value="1"/>
</dbReference>
<evidence type="ECO:0000313" key="9">
    <source>
        <dbReference type="EMBL" id="MBK1705813.1"/>
    </source>
</evidence>
<accession>A0AAJ0XAY4</accession>
<evidence type="ECO:0000256" key="7">
    <source>
        <dbReference type="SAM" id="MobiDB-lite"/>
    </source>
</evidence>
<evidence type="ECO:0008006" key="11">
    <source>
        <dbReference type="Google" id="ProtNLM"/>
    </source>
</evidence>
<gene>
    <name evidence="9" type="ORF">CKO40_14935</name>
</gene>
<dbReference type="InterPro" id="IPR032831">
    <property type="entry name" value="LptM_cons"/>
</dbReference>
<evidence type="ECO:0000256" key="6">
    <source>
        <dbReference type="ARBA" id="ARBA00023288"/>
    </source>
</evidence>
<reference evidence="9" key="1">
    <citation type="submission" date="2017-08" db="EMBL/GenBank/DDBJ databases">
        <authorList>
            <person name="Imhoff J.F."/>
            <person name="Rahn T."/>
            <person name="Kuenzel S."/>
            <person name="Neulinger S.C."/>
        </authorList>
    </citation>
    <scope>NUCLEOTIDE SEQUENCE</scope>
    <source>
        <strain evidence="9">DSM 11080</strain>
    </source>
</reference>
<keyword evidence="3" id="KW-0472">Membrane</keyword>
<name>A0AAJ0XAY4_9GAMM</name>
<feature type="chain" id="PRO_5042534587" description="Lipoprotein" evidence="8">
    <location>
        <begin position="20"/>
        <end position="76"/>
    </location>
</feature>
<dbReference type="EMBL" id="NRSJ01000028">
    <property type="protein sequence ID" value="MBK1705813.1"/>
    <property type="molecule type" value="Genomic_DNA"/>
</dbReference>
<feature type="compositionally biased region" description="Gly residues" evidence="7">
    <location>
        <begin position="50"/>
        <end position="59"/>
    </location>
</feature>
<sequence>MHCWARYLFLLLVAGLAFGQMLPACGQKGPLYRPEPSADAEARPETAPTSGGGAEQGGEGTEDVPEAPPPAAATTN</sequence>
<keyword evidence="4" id="KW-0564">Palmitate</keyword>
<evidence type="ECO:0000256" key="5">
    <source>
        <dbReference type="ARBA" id="ARBA00023237"/>
    </source>
</evidence>
<comment type="subcellular location">
    <subcellularLocation>
        <location evidence="1">Cell outer membrane</location>
        <topology evidence="1">Lipid-anchor</topology>
    </subcellularLocation>
</comment>
<evidence type="ECO:0000256" key="8">
    <source>
        <dbReference type="SAM" id="SignalP"/>
    </source>
</evidence>
<evidence type="ECO:0000313" key="10">
    <source>
        <dbReference type="Proteomes" id="UP001296776"/>
    </source>
</evidence>
<dbReference type="AlphaFoldDB" id="A0AAJ0XAY4"/>
<dbReference type="Proteomes" id="UP001296776">
    <property type="component" value="Unassembled WGS sequence"/>
</dbReference>
<comment type="caution">
    <text evidence="9">The sequence shown here is derived from an EMBL/GenBank/DDBJ whole genome shotgun (WGS) entry which is preliminary data.</text>
</comment>
<evidence type="ECO:0000256" key="3">
    <source>
        <dbReference type="ARBA" id="ARBA00023136"/>
    </source>
</evidence>